<dbReference type="SUPFAM" id="SSF81321">
    <property type="entry name" value="Family A G protein-coupled receptor-like"/>
    <property type="match status" value="1"/>
</dbReference>
<evidence type="ECO:0000256" key="3">
    <source>
        <dbReference type="ARBA" id="ARBA00022692"/>
    </source>
</evidence>
<keyword evidence="4 10" id="KW-1133">Transmembrane helix</keyword>
<dbReference type="PROSITE" id="PS50262">
    <property type="entry name" value="G_PROTEIN_RECEP_F1_2"/>
    <property type="match status" value="1"/>
</dbReference>
<evidence type="ECO:0000313" key="12">
    <source>
        <dbReference type="EMBL" id="CAH3135419.1"/>
    </source>
</evidence>
<keyword evidence="2" id="KW-1003">Cell membrane</keyword>
<keyword evidence="8" id="KW-0325">Glycoprotein</keyword>
<accession>A0ABN8P7L2</accession>
<keyword evidence="13" id="KW-1185">Reference proteome</keyword>
<evidence type="ECO:0000256" key="10">
    <source>
        <dbReference type="SAM" id="Phobius"/>
    </source>
</evidence>
<evidence type="ECO:0000256" key="1">
    <source>
        <dbReference type="ARBA" id="ARBA00004651"/>
    </source>
</evidence>
<comment type="caution">
    <text evidence="12">The sequence shown here is derived from an EMBL/GenBank/DDBJ whole genome shotgun (WGS) entry which is preliminary data.</text>
</comment>
<sequence>MLSSTECITWLVLFLTESVAIVTVNLFTIVIFIKNNNLRTRTLYLVIHLTVADLFVGVFSGSVAQVHSLMACNFVQIDYSSQVQSLLLAGSYFFPLVSLTNIAVISLERFHATFFPFRHRVTKTWVYFLAIAAIWVLPGIVQAILQLPIYLVSVLFFVSNILLFLSL</sequence>
<dbReference type="InterPro" id="IPR000276">
    <property type="entry name" value="GPCR_Rhodpsn"/>
</dbReference>
<organism evidence="12 13">
    <name type="scientific">Porites lobata</name>
    <dbReference type="NCBI Taxonomy" id="104759"/>
    <lineage>
        <taxon>Eukaryota</taxon>
        <taxon>Metazoa</taxon>
        <taxon>Cnidaria</taxon>
        <taxon>Anthozoa</taxon>
        <taxon>Hexacorallia</taxon>
        <taxon>Scleractinia</taxon>
        <taxon>Fungiina</taxon>
        <taxon>Poritidae</taxon>
        <taxon>Porites</taxon>
    </lineage>
</organism>
<evidence type="ECO:0000256" key="8">
    <source>
        <dbReference type="ARBA" id="ARBA00023180"/>
    </source>
</evidence>
<evidence type="ECO:0000313" key="13">
    <source>
        <dbReference type="Proteomes" id="UP001159405"/>
    </source>
</evidence>
<dbReference type="Proteomes" id="UP001159405">
    <property type="component" value="Unassembled WGS sequence"/>
</dbReference>
<feature type="transmembrane region" description="Helical" evidence="10">
    <location>
        <begin position="45"/>
        <end position="66"/>
    </location>
</feature>
<dbReference type="EMBL" id="CALNXK010000056">
    <property type="protein sequence ID" value="CAH3135419.1"/>
    <property type="molecule type" value="Genomic_DNA"/>
</dbReference>
<evidence type="ECO:0000256" key="4">
    <source>
        <dbReference type="ARBA" id="ARBA00022989"/>
    </source>
</evidence>
<keyword evidence="5" id="KW-0297">G-protein coupled receptor</keyword>
<evidence type="ECO:0000256" key="7">
    <source>
        <dbReference type="ARBA" id="ARBA00023170"/>
    </source>
</evidence>
<gene>
    <name evidence="12" type="ORF">PLOB_00038124</name>
</gene>
<feature type="transmembrane region" description="Helical" evidence="10">
    <location>
        <begin position="86"/>
        <end position="105"/>
    </location>
</feature>
<feature type="transmembrane region" description="Helical" evidence="10">
    <location>
        <begin position="125"/>
        <end position="141"/>
    </location>
</feature>
<keyword evidence="7" id="KW-0675">Receptor</keyword>
<dbReference type="PANTHER" id="PTHR24246">
    <property type="entry name" value="OLFACTORY RECEPTOR AND ADENOSINE RECEPTOR"/>
    <property type="match status" value="1"/>
</dbReference>
<proteinExistence type="predicted"/>
<feature type="transmembrane region" description="Helical" evidence="10">
    <location>
        <begin position="147"/>
        <end position="165"/>
    </location>
</feature>
<dbReference type="Gene3D" id="1.20.1070.10">
    <property type="entry name" value="Rhodopsin 7-helix transmembrane proteins"/>
    <property type="match status" value="1"/>
</dbReference>
<evidence type="ECO:0000259" key="11">
    <source>
        <dbReference type="PROSITE" id="PS50262"/>
    </source>
</evidence>
<evidence type="ECO:0000256" key="9">
    <source>
        <dbReference type="ARBA" id="ARBA00023224"/>
    </source>
</evidence>
<keyword evidence="3 10" id="KW-0812">Transmembrane</keyword>
<evidence type="ECO:0000256" key="5">
    <source>
        <dbReference type="ARBA" id="ARBA00023040"/>
    </source>
</evidence>
<reference evidence="12 13" key="1">
    <citation type="submission" date="2022-05" db="EMBL/GenBank/DDBJ databases">
        <authorList>
            <consortium name="Genoscope - CEA"/>
            <person name="William W."/>
        </authorList>
    </citation>
    <scope>NUCLEOTIDE SEQUENCE [LARGE SCALE GENOMIC DNA]</scope>
</reference>
<name>A0ABN8P7L2_9CNID</name>
<feature type="domain" description="G-protein coupled receptors family 1 profile" evidence="11">
    <location>
        <begin position="24"/>
        <end position="167"/>
    </location>
</feature>
<keyword evidence="6 10" id="KW-0472">Membrane</keyword>
<protein>
    <recommendedName>
        <fullName evidence="11">G-protein coupled receptors family 1 profile domain-containing protein</fullName>
    </recommendedName>
</protein>
<dbReference type="InterPro" id="IPR017452">
    <property type="entry name" value="GPCR_Rhodpsn_7TM"/>
</dbReference>
<evidence type="ECO:0000256" key="2">
    <source>
        <dbReference type="ARBA" id="ARBA00022475"/>
    </source>
</evidence>
<dbReference type="Pfam" id="PF00001">
    <property type="entry name" value="7tm_1"/>
    <property type="match status" value="1"/>
</dbReference>
<feature type="transmembrane region" description="Helical" evidence="10">
    <location>
        <begin position="12"/>
        <end position="33"/>
    </location>
</feature>
<evidence type="ECO:0000256" key="6">
    <source>
        <dbReference type="ARBA" id="ARBA00023136"/>
    </source>
</evidence>
<dbReference type="PANTHER" id="PTHR24246:SF27">
    <property type="entry name" value="ADENOSINE RECEPTOR, ISOFORM A"/>
    <property type="match status" value="1"/>
</dbReference>
<keyword evidence="9" id="KW-0807">Transducer</keyword>
<comment type="subcellular location">
    <subcellularLocation>
        <location evidence="1">Cell membrane</location>
        <topology evidence="1">Multi-pass membrane protein</topology>
    </subcellularLocation>
</comment>